<proteinExistence type="predicted"/>
<reference evidence="1 2" key="2">
    <citation type="journal article" date="2016" name="Int. J. Syst. Evol. Microbiol.">
        <title>Bacillus gobiensis sp. nov., isolated from a soil sample.</title>
        <authorList>
            <person name="Liu B."/>
            <person name="Liu G.H."/>
            <person name="Cetin S."/>
            <person name="Schumann P."/>
            <person name="Pan Z.Z."/>
            <person name="Chen Q.Q."/>
        </authorList>
    </citation>
    <scope>NUCLEOTIDE SEQUENCE [LARGE SCALE GENOMIC DNA]</scope>
    <source>
        <strain evidence="1 2">FJAT-4402</strain>
    </source>
</reference>
<sequence>MNETENKRVDNMDENIEEMSLTIKEAVQYIGESSVVVRNWMRELKSHIPTIQGENASRLRAQPRRFEF</sequence>
<organism evidence="1 2">
    <name type="scientific">Bacillus gobiensis</name>
    <dbReference type="NCBI Taxonomy" id="1441095"/>
    <lineage>
        <taxon>Bacteria</taxon>
        <taxon>Bacillati</taxon>
        <taxon>Bacillota</taxon>
        <taxon>Bacilli</taxon>
        <taxon>Bacillales</taxon>
        <taxon>Bacillaceae</taxon>
        <taxon>Bacillus</taxon>
    </lineage>
</organism>
<evidence type="ECO:0000313" key="1">
    <source>
        <dbReference type="EMBL" id="ALC82942.1"/>
    </source>
</evidence>
<dbReference type="RefSeq" id="WP_053604762.1">
    <property type="nucleotide sequence ID" value="NZ_CP012600.1"/>
</dbReference>
<gene>
    <name evidence="1" type="ORF">AM592_16145</name>
</gene>
<protein>
    <submittedName>
        <fullName evidence="1">Uncharacterized protein</fullName>
    </submittedName>
</protein>
<dbReference type="PATRIC" id="fig|1441095.3.peg.3566"/>
<dbReference type="OrthoDB" id="2864600at2"/>
<reference evidence="2" key="1">
    <citation type="submission" date="2015-08" db="EMBL/GenBank/DDBJ databases">
        <title>Genome sequencing project for genomic taxonomy and phylogenomics of Bacillus-like bacteria.</title>
        <authorList>
            <person name="Liu B."/>
            <person name="Wang J."/>
            <person name="Zhu Y."/>
            <person name="Liu G."/>
            <person name="Chen Q."/>
            <person name="Chen Z."/>
            <person name="Lan J."/>
            <person name="Che J."/>
            <person name="Ge C."/>
            <person name="Shi H."/>
            <person name="Pan Z."/>
            <person name="Liu X."/>
        </authorList>
    </citation>
    <scope>NUCLEOTIDE SEQUENCE [LARGE SCALE GENOMIC DNA]</scope>
    <source>
        <strain evidence="2">FJAT-4402</strain>
    </source>
</reference>
<keyword evidence="2" id="KW-1185">Reference proteome</keyword>
<dbReference type="AlphaFoldDB" id="A0A0M3RAC4"/>
<dbReference type="Proteomes" id="UP000067625">
    <property type="component" value="Chromosome"/>
</dbReference>
<accession>A0A0M3RAC4</accession>
<evidence type="ECO:0000313" key="2">
    <source>
        <dbReference type="Proteomes" id="UP000067625"/>
    </source>
</evidence>
<name>A0A0M3RAC4_9BACI</name>
<dbReference type="EMBL" id="CP012600">
    <property type="protein sequence ID" value="ALC82942.1"/>
    <property type="molecule type" value="Genomic_DNA"/>
</dbReference>